<evidence type="ECO:0000313" key="7">
    <source>
        <dbReference type="Proteomes" id="UP000176244"/>
    </source>
</evidence>
<dbReference type="InterPro" id="IPR036724">
    <property type="entry name" value="Cobalamin-bd_sf"/>
</dbReference>
<evidence type="ECO:0000313" key="6">
    <source>
        <dbReference type="EMBL" id="UYO62619.1"/>
    </source>
</evidence>
<dbReference type="GO" id="GO:0005829">
    <property type="term" value="C:cytosol"/>
    <property type="evidence" value="ECO:0007669"/>
    <property type="project" value="TreeGrafter"/>
</dbReference>
<evidence type="ECO:0000313" key="5">
    <source>
        <dbReference type="EMBL" id="OFV70871.1"/>
    </source>
</evidence>
<dbReference type="EC" id="2.1.1.13" evidence="5"/>
<dbReference type="InterPro" id="IPR036594">
    <property type="entry name" value="Meth_synthase_dom"/>
</dbReference>
<evidence type="ECO:0000256" key="1">
    <source>
        <dbReference type="ARBA" id="ARBA00022723"/>
    </source>
</evidence>
<dbReference type="PANTHER" id="PTHR45833:SF1">
    <property type="entry name" value="METHIONINE SYNTHASE"/>
    <property type="match status" value="1"/>
</dbReference>
<dbReference type="Pfam" id="PF02607">
    <property type="entry name" value="B12-binding_2"/>
    <property type="match status" value="1"/>
</dbReference>
<dbReference type="PROSITE" id="PS51332">
    <property type="entry name" value="B12_BINDING"/>
    <property type="match status" value="1"/>
</dbReference>
<evidence type="ECO:0000313" key="8">
    <source>
        <dbReference type="Proteomes" id="UP001163550"/>
    </source>
</evidence>
<dbReference type="AlphaFoldDB" id="A0A1F2PJF8"/>
<reference evidence="5 7" key="1">
    <citation type="submission" date="2015-09" db="EMBL/GenBank/DDBJ databases">
        <title>Genome sequence of Acetobacterium wieringae DSM 1911.</title>
        <authorList>
            <person name="Poehlein A."/>
            <person name="Bengelsdorf F.R."/>
            <person name="Schiel-Bengelsdorf B."/>
            <person name="Duerre P."/>
            <person name="Daniel R."/>
        </authorList>
    </citation>
    <scope>NUCLEOTIDE SEQUENCE [LARGE SCALE GENOMIC DNA]</scope>
    <source>
        <strain evidence="5 7">DSM 1911</strain>
    </source>
</reference>
<dbReference type="EMBL" id="LKEU01000027">
    <property type="protein sequence ID" value="OFV70871.1"/>
    <property type="molecule type" value="Genomic_DNA"/>
</dbReference>
<keyword evidence="2" id="KW-0170">Cobalt</keyword>
<dbReference type="Pfam" id="PF02310">
    <property type="entry name" value="B12-binding"/>
    <property type="match status" value="1"/>
</dbReference>
<organism evidence="5 7">
    <name type="scientific">Acetobacterium wieringae</name>
    <dbReference type="NCBI Taxonomy" id="52694"/>
    <lineage>
        <taxon>Bacteria</taxon>
        <taxon>Bacillati</taxon>
        <taxon>Bacillota</taxon>
        <taxon>Clostridia</taxon>
        <taxon>Eubacteriales</taxon>
        <taxon>Eubacteriaceae</taxon>
        <taxon>Acetobacterium</taxon>
    </lineage>
</organism>
<keyword evidence="8" id="KW-1185">Reference proteome</keyword>
<dbReference type="InterPro" id="IPR050554">
    <property type="entry name" value="Met_Synthase/Corrinoid"/>
</dbReference>
<keyword evidence="1" id="KW-0479">Metal-binding</keyword>
<keyword evidence="5" id="KW-0489">Methyltransferase</keyword>
<dbReference type="GO" id="GO:0032259">
    <property type="term" value="P:methylation"/>
    <property type="evidence" value="ECO:0007669"/>
    <property type="project" value="UniProtKB-KW"/>
</dbReference>
<dbReference type="OrthoDB" id="9803687at2"/>
<dbReference type="SUPFAM" id="SSF52242">
    <property type="entry name" value="Cobalamin (vitamin B12)-binding domain"/>
    <property type="match status" value="1"/>
</dbReference>
<evidence type="ECO:0000256" key="2">
    <source>
        <dbReference type="ARBA" id="ARBA00023285"/>
    </source>
</evidence>
<dbReference type="GO" id="GO:0008705">
    <property type="term" value="F:methionine synthase activity"/>
    <property type="evidence" value="ECO:0007669"/>
    <property type="project" value="UniProtKB-EC"/>
</dbReference>
<dbReference type="EMBL" id="CP087994">
    <property type="protein sequence ID" value="UYO62619.1"/>
    <property type="molecule type" value="Genomic_DNA"/>
</dbReference>
<dbReference type="Gene3D" id="1.10.1240.10">
    <property type="entry name" value="Methionine synthase domain"/>
    <property type="match status" value="1"/>
</dbReference>
<keyword evidence="5" id="KW-0808">Transferase</keyword>
<protein>
    <submittedName>
        <fullName evidence="6">Cobalamin-dependent protein</fullName>
    </submittedName>
    <submittedName>
        <fullName evidence="5">Methionine synthase</fullName>
        <ecNumber evidence="5">2.1.1.13</ecNumber>
    </submittedName>
</protein>
<gene>
    <name evidence="5" type="primary">metH_12</name>
    <name evidence="5" type="ORF">ACWI_14570</name>
    <name evidence="6" type="ORF">LNN31_17840</name>
</gene>
<sequence length="222" mass="23731">MLDLRILTRTVGDLDEERVMDLLDDFIAENPSELEVREAVTACQSGMGLVGALFEKGEYFVADLIFAGELLTEAVNRLKPILRETEAKVSGTIVLGTVYGDLHDIGKNIFKIMSEAAGFKVVDLGIDVDPEYFVQKAKDCRPAIIGLSGILTMSIDSMEATITALRAAGVTAKIIVGGHPVTAEIGQQIGADGYTANAAEGVKICQQWMAGDALWGLNKLVG</sequence>
<proteinExistence type="predicted"/>
<dbReference type="Proteomes" id="UP000176244">
    <property type="component" value="Unassembled WGS sequence"/>
</dbReference>
<dbReference type="STRING" id="52694.ACWI_14570"/>
<dbReference type="PROSITE" id="PS51337">
    <property type="entry name" value="B12_BINDING_NTER"/>
    <property type="match status" value="1"/>
</dbReference>
<evidence type="ECO:0000259" key="4">
    <source>
        <dbReference type="PROSITE" id="PS51337"/>
    </source>
</evidence>
<dbReference type="SUPFAM" id="SSF47644">
    <property type="entry name" value="Methionine synthase domain"/>
    <property type="match status" value="1"/>
</dbReference>
<feature type="domain" description="B12-binding N-terminal" evidence="4">
    <location>
        <begin position="1"/>
        <end position="90"/>
    </location>
</feature>
<dbReference type="SMART" id="SM01018">
    <property type="entry name" value="B12-binding_2"/>
    <property type="match status" value="1"/>
</dbReference>
<dbReference type="GO" id="GO:0031419">
    <property type="term" value="F:cobalamin binding"/>
    <property type="evidence" value="ECO:0007669"/>
    <property type="project" value="InterPro"/>
</dbReference>
<dbReference type="GO" id="GO:0046653">
    <property type="term" value="P:tetrahydrofolate metabolic process"/>
    <property type="evidence" value="ECO:0007669"/>
    <property type="project" value="TreeGrafter"/>
</dbReference>
<dbReference type="Proteomes" id="UP001163550">
    <property type="component" value="Chromosome"/>
</dbReference>
<evidence type="ECO:0000259" key="3">
    <source>
        <dbReference type="PROSITE" id="PS51332"/>
    </source>
</evidence>
<reference evidence="6" key="2">
    <citation type="submission" date="2021-11" db="EMBL/GenBank/DDBJ databases">
        <title>Isoprene-degrading acetogen.</title>
        <authorList>
            <person name="Yang Y."/>
            <person name="Jin H."/>
            <person name="Yan J."/>
        </authorList>
    </citation>
    <scope>NUCLEOTIDE SEQUENCE</scope>
    <source>
        <strain evidence="6">Berkeley</strain>
    </source>
</reference>
<dbReference type="InterPro" id="IPR006158">
    <property type="entry name" value="Cobalamin-bd"/>
</dbReference>
<accession>A0A1F2PJF8</accession>
<dbReference type="RefSeq" id="WP_070370779.1">
    <property type="nucleotide sequence ID" value="NZ_CABIIK010000005.1"/>
</dbReference>
<feature type="domain" description="B12-binding" evidence="3">
    <location>
        <begin position="90"/>
        <end position="219"/>
    </location>
</feature>
<name>A0A1F2PJF8_9FIRM</name>
<dbReference type="Gene3D" id="3.40.50.280">
    <property type="entry name" value="Cobalamin-binding domain"/>
    <property type="match status" value="1"/>
</dbReference>
<dbReference type="GO" id="GO:0050667">
    <property type="term" value="P:homocysteine metabolic process"/>
    <property type="evidence" value="ECO:0007669"/>
    <property type="project" value="TreeGrafter"/>
</dbReference>
<dbReference type="PANTHER" id="PTHR45833">
    <property type="entry name" value="METHIONINE SYNTHASE"/>
    <property type="match status" value="1"/>
</dbReference>
<dbReference type="InterPro" id="IPR003759">
    <property type="entry name" value="Cbl-bd_cap"/>
</dbReference>
<dbReference type="GO" id="GO:0046872">
    <property type="term" value="F:metal ion binding"/>
    <property type="evidence" value="ECO:0007669"/>
    <property type="project" value="UniProtKB-KW"/>
</dbReference>